<protein>
    <submittedName>
        <fullName evidence="1">Uncharacterized protein</fullName>
    </submittedName>
</protein>
<comment type="caution">
    <text evidence="1">The sequence shown here is derived from an EMBL/GenBank/DDBJ whole genome shotgun (WGS) entry which is preliminary data.</text>
</comment>
<sequence length="94" mass="10565">MFDPYSRHAARMRKQRRHALASRLCQVFSRAAKQATTTASPFKVGDYVAGDDPFNGCQEGVVTVIKGSSIGLRTVVPKGGDVVYYDYRQLRRPW</sequence>
<dbReference type="EMBL" id="JBHMBC010000008">
    <property type="protein sequence ID" value="MFB9819420.1"/>
    <property type="molecule type" value="Genomic_DNA"/>
</dbReference>
<keyword evidence="2" id="KW-1185">Reference proteome</keyword>
<dbReference type="RefSeq" id="WP_344788911.1">
    <property type="nucleotide sequence ID" value="NZ_BAAAWN010000001.1"/>
</dbReference>
<gene>
    <name evidence="1" type="ORF">ACFFP1_07885</name>
</gene>
<reference evidence="1 2" key="1">
    <citation type="submission" date="2024-09" db="EMBL/GenBank/DDBJ databases">
        <authorList>
            <person name="Sun Q."/>
            <person name="Mori K."/>
        </authorList>
    </citation>
    <scope>NUCLEOTIDE SEQUENCE [LARGE SCALE GENOMIC DNA]</scope>
    <source>
        <strain evidence="1 2">JCM 1334</strain>
    </source>
</reference>
<proteinExistence type="predicted"/>
<accession>A0ABV5XXE6</accession>
<organism evidence="1 2">
    <name type="scientific">Arthrobacter ramosus</name>
    <dbReference type="NCBI Taxonomy" id="1672"/>
    <lineage>
        <taxon>Bacteria</taxon>
        <taxon>Bacillati</taxon>
        <taxon>Actinomycetota</taxon>
        <taxon>Actinomycetes</taxon>
        <taxon>Micrococcales</taxon>
        <taxon>Micrococcaceae</taxon>
        <taxon>Arthrobacter</taxon>
    </lineage>
</organism>
<name>A0ABV5XXE6_ARTRM</name>
<evidence type="ECO:0000313" key="2">
    <source>
        <dbReference type="Proteomes" id="UP001589702"/>
    </source>
</evidence>
<evidence type="ECO:0000313" key="1">
    <source>
        <dbReference type="EMBL" id="MFB9819420.1"/>
    </source>
</evidence>
<dbReference type="Proteomes" id="UP001589702">
    <property type="component" value="Unassembled WGS sequence"/>
</dbReference>